<reference evidence="3 4" key="1">
    <citation type="submission" date="2021-01" db="EMBL/GenBank/DDBJ databases">
        <title>Whole genome shotgun sequence of Planotetraspora phitsanulokensis NBRC 104273.</title>
        <authorList>
            <person name="Komaki H."/>
            <person name="Tamura T."/>
        </authorList>
    </citation>
    <scope>NUCLEOTIDE SEQUENCE [LARGE SCALE GENOMIC DNA]</scope>
    <source>
        <strain evidence="3 4">NBRC 104273</strain>
    </source>
</reference>
<dbReference type="Gene3D" id="3.40.630.30">
    <property type="match status" value="1"/>
</dbReference>
<keyword evidence="4" id="KW-1185">Reference proteome</keyword>
<gene>
    <name evidence="3" type="ORF">Pph01_17750</name>
</gene>
<accession>A0A8J3XD16</accession>
<evidence type="ECO:0000259" key="2">
    <source>
        <dbReference type="PROSITE" id="PS51186"/>
    </source>
</evidence>
<feature type="domain" description="N-acetyltransferase" evidence="2">
    <location>
        <begin position="24"/>
        <end position="165"/>
    </location>
</feature>
<organism evidence="3 4">
    <name type="scientific">Planotetraspora phitsanulokensis</name>
    <dbReference type="NCBI Taxonomy" id="575192"/>
    <lineage>
        <taxon>Bacteria</taxon>
        <taxon>Bacillati</taxon>
        <taxon>Actinomycetota</taxon>
        <taxon>Actinomycetes</taxon>
        <taxon>Streptosporangiales</taxon>
        <taxon>Streptosporangiaceae</taxon>
        <taxon>Planotetraspora</taxon>
    </lineage>
</organism>
<feature type="region of interest" description="Disordered" evidence="1">
    <location>
        <begin position="1"/>
        <end position="26"/>
    </location>
</feature>
<comment type="caution">
    <text evidence="3">The sequence shown here is derived from an EMBL/GenBank/DDBJ whole genome shotgun (WGS) entry which is preliminary data.</text>
</comment>
<name>A0A8J3XD16_9ACTN</name>
<dbReference type="Pfam" id="PF18014">
    <property type="entry name" value="Acetyltransf_18"/>
    <property type="match status" value="1"/>
</dbReference>
<sequence length="299" mass="32225">MSPPVPETDSPIDPNEVRPPSPDMPVRRLGLDDLPDCMLLAQDRDWSREEHKWRLLFDVGEVYGIDDPAGGLAGTVVSTRYGTGVAGIGMMLVARRHERQGLGRRLMTHALERSGTASVWLTATEYGRPLYERLGFRAIGHSSAYTGPFRARPSDPARPVSRPMTAADLPAVLALDAEACGVPRTELVTRLPAFCTSMRVVDGPSGITAYGGAWRNESVTVLGPLIAGEGETAAALLSDLAAEAEGPLRVDVEHRWPALIDWAVDHGLTRAFTTTVMIQGADLPGDRDRLFLPVTVALG</sequence>
<dbReference type="CDD" id="cd04301">
    <property type="entry name" value="NAT_SF"/>
    <property type="match status" value="1"/>
</dbReference>
<dbReference type="GO" id="GO:0016747">
    <property type="term" value="F:acyltransferase activity, transferring groups other than amino-acyl groups"/>
    <property type="evidence" value="ECO:0007669"/>
    <property type="project" value="InterPro"/>
</dbReference>
<dbReference type="Proteomes" id="UP000622547">
    <property type="component" value="Unassembled WGS sequence"/>
</dbReference>
<protein>
    <submittedName>
        <fullName evidence="3">Acetyltransferase</fullName>
    </submittedName>
</protein>
<dbReference type="PANTHER" id="PTHR47237:SF2">
    <property type="entry name" value="BLL4206 PROTEIN"/>
    <property type="match status" value="1"/>
</dbReference>
<dbReference type="InterPro" id="IPR052729">
    <property type="entry name" value="Acyl/Acetyltrans_Enzymes"/>
</dbReference>
<evidence type="ECO:0000313" key="4">
    <source>
        <dbReference type="Proteomes" id="UP000622547"/>
    </source>
</evidence>
<proteinExistence type="predicted"/>
<dbReference type="PANTHER" id="PTHR47237">
    <property type="entry name" value="SLL0310 PROTEIN"/>
    <property type="match status" value="1"/>
</dbReference>
<dbReference type="InterPro" id="IPR000182">
    <property type="entry name" value="GNAT_dom"/>
</dbReference>
<dbReference type="PROSITE" id="PS51186">
    <property type="entry name" value="GNAT"/>
    <property type="match status" value="1"/>
</dbReference>
<dbReference type="Gene3D" id="3.40.630.90">
    <property type="match status" value="1"/>
</dbReference>
<evidence type="ECO:0000313" key="3">
    <source>
        <dbReference type="EMBL" id="GII36772.1"/>
    </source>
</evidence>
<evidence type="ECO:0000256" key="1">
    <source>
        <dbReference type="SAM" id="MobiDB-lite"/>
    </source>
</evidence>
<dbReference type="SUPFAM" id="SSF55729">
    <property type="entry name" value="Acyl-CoA N-acyltransferases (Nat)"/>
    <property type="match status" value="1"/>
</dbReference>
<dbReference type="Pfam" id="PF13508">
    <property type="entry name" value="Acetyltransf_7"/>
    <property type="match status" value="1"/>
</dbReference>
<dbReference type="InterPro" id="IPR041496">
    <property type="entry name" value="YitH/HolE_GNAT"/>
</dbReference>
<dbReference type="AlphaFoldDB" id="A0A8J3XD16"/>
<dbReference type="EMBL" id="BOOP01000006">
    <property type="protein sequence ID" value="GII36772.1"/>
    <property type="molecule type" value="Genomic_DNA"/>
</dbReference>
<dbReference type="InterPro" id="IPR016181">
    <property type="entry name" value="Acyl_CoA_acyltransferase"/>
</dbReference>